<dbReference type="InterPro" id="IPR002372">
    <property type="entry name" value="PQQ_rpt_dom"/>
</dbReference>
<keyword evidence="1" id="KW-0732">Signal</keyword>
<feature type="domain" description="Pyrrolo-quinoline quinone repeat" evidence="2">
    <location>
        <begin position="87"/>
        <end position="350"/>
    </location>
</feature>
<sequence length="431" mass="47555">MTKYDARLRDLLVLFLFCVTPLANDAWADWPSWRGIDDHGSRSDGNYPAVLDESTMRWSAPLPGKGCSTPILFGQNLYLTAPVDGKDSILSIDTSGAQRWSTSFATEVSGKHRNGSGCNASPVTDGQGVFAYFKSGTLAAVELDGTERWTMNLVERFGPDQRFWDHGTSPVLTQNHVVIARMHAGDSWVAAFDKVSGELAWKVARNYKVPKECDQCYTTPLVIRHSDREAILVWGAEHVTIHDVSDGKELWSCGRFNPDANMLWPAIATPVIVDDVAVVCFGRNDRGTPQLHGIRLDGSGDVTETNHVWFRDDISSFVPSPAVYEGRVYLLRDKGEVECLDPATGETIWSDRLPKNRADYYASPLIAGGKLYAAREDGVVFVVDISNDRLEMLSEKDFGEPVIGSPIPGDDCLYIRGEDHLFCFATAGKAN</sequence>
<keyword evidence="4" id="KW-1185">Reference proteome</keyword>
<dbReference type="Proteomes" id="UP001202961">
    <property type="component" value="Unassembled WGS sequence"/>
</dbReference>
<accession>A0ABT0U0E9</accession>
<evidence type="ECO:0000313" key="4">
    <source>
        <dbReference type="Proteomes" id="UP001202961"/>
    </source>
</evidence>
<dbReference type="PANTHER" id="PTHR34512:SF30">
    <property type="entry name" value="OUTER MEMBRANE PROTEIN ASSEMBLY FACTOR BAMB"/>
    <property type="match status" value="1"/>
</dbReference>
<organism evidence="3 4">
    <name type="scientific">Aporhodopirellula aestuarii</name>
    <dbReference type="NCBI Taxonomy" id="2950107"/>
    <lineage>
        <taxon>Bacteria</taxon>
        <taxon>Pseudomonadati</taxon>
        <taxon>Planctomycetota</taxon>
        <taxon>Planctomycetia</taxon>
        <taxon>Pirellulales</taxon>
        <taxon>Pirellulaceae</taxon>
        <taxon>Aporhodopirellula</taxon>
    </lineage>
</organism>
<protein>
    <submittedName>
        <fullName evidence="3">PQQ-binding-like beta-propeller repeat protein</fullName>
    </submittedName>
</protein>
<evidence type="ECO:0000256" key="1">
    <source>
        <dbReference type="SAM" id="SignalP"/>
    </source>
</evidence>
<dbReference type="InterPro" id="IPR011047">
    <property type="entry name" value="Quinoprotein_ADH-like_sf"/>
</dbReference>
<dbReference type="InterPro" id="IPR018391">
    <property type="entry name" value="PQQ_b-propeller_rpt"/>
</dbReference>
<feature type="chain" id="PRO_5047214606" evidence="1">
    <location>
        <begin position="29"/>
        <end position="431"/>
    </location>
</feature>
<feature type="signal peptide" evidence="1">
    <location>
        <begin position="1"/>
        <end position="28"/>
    </location>
</feature>
<dbReference type="Gene3D" id="2.130.10.10">
    <property type="entry name" value="YVTN repeat-like/Quinoprotein amine dehydrogenase"/>
    <property type="match status" value="2"/>
</dbReference>
<dbReference type="SUPFAM" id="SSF50998">
    <property type="entry name" value="Quinoprotein alcohol dehydrogenase-like"/>
    <property type="match status" value="1"/>
</dbReference>
<dbReference type="RefSeq" id="WP_250928018.1">
    <property type="nucleotide sequence ID" value="NZ_JAMQBK010000021.1"/>
</dbReference>
<gene>
    <name evidence="3" type="ORF">NB063_06885</name>
</gene>
<evidence type="ECO:0000259" key="2">
    <source>
        <dbReference type="Pfam" id="PF13360"/>
    </source>
</evidence>
<proteinExistence type="predicted"/>
<dbReference type="Pfam" id="PF13360">
    <property type="entry name" value="PQQ_2"/>
    <property type="match status" value="1"/>
</dbReference>
<dbReference type="EMBL" id="JAMQBK010000021">
    <property type="protein sequence ID" value="MCM2370348.1"/>
    <property type="molecule type" value="Genomic_DNA"/>
</dbReference>
<dbReference type="SMART" id="SM00564">
    <property type="entry name" value="PQQ"/>
    <property type="match status" value="5"/>
</dbReference>
<comment type="caution">
    <text evidence="3">The sequence shown here is derived from an EMBL/GenBank/DDBJ whole genome shotgun (WGS) entry which is preliminary data.</text>
</comment>
<dbReference type="InterPro" id="IPR015943">
    <property type="entry name" value="WD40/YVTN_repeat-like_dom_sf"/>
</dbReference>
<name>A0ABT0U0E9_9BACT</name>
<reference evidence="3 4" key="1">
    <citation type="journal article" date="2022" name="Syst. Appl. Microbiol.">
        <title>Rhodopirellula aestuarii sp. nov., a novel member of the genus Rhodopirellula isolated from brackish sediments collected in the Tagus River estuary, Portugal.</title>
        <authorList>
            <person name="Vitorino I.R."/>
            <person name="Klimek D."/>
            <person name="Calusinska M."/>
            <person name="Lobo-da-Cunha A."/>
            <person name="Vasconcelos V."/>
            <person name="Lage O.M."/>
        </authorList>
    </citation>
    <scope>NUCLEOTIDE SEQUENCE [LARGE SCALE GENOMIC DNA]</scope>
    <source>
        <strain evidence="3 4">ICT_H3.1</strain>
    </source>
</reference>
<dbReference type="PANTHER" id="PTHR34512">
    <property type="entry name" value="CELL SURFACE PROTEIN"/>
    <property type="match status" value="1"/>
</dbReference>
<evidence type="ECO:0000313" key="3">
    <source>
        <dbReference type="EMBL" id="MCM2370348.1"/>
    </source>
</evidence>